<accession>A0AAN8T061</accession>
<name>A0AAN8T061_SOLBU</name>
<dbReference type="AlphaFoldDB" id="A0AAN8T061"/>
<reference evidence="1 2" key="1">
    <citation type="submission" date="2024-02" db="EMBL/GenBank/DDBJ databases">
        <title>de novo genome assembly of Solanum bulbocastanum strain 11H21.</title>
        <authorList>
            <person name="Hosaka A.J."/>
        </authorList>
    </citation>
    <scope>NUCLEOTIDE SEQUENCE [LARGE SCALE GENOMIC DNA]</scope>
    <source>
        <tissue evidence="1">Young leaves</tissue>
    </source>
</reference>
<comment type="caution">
    <text evidence="1">The sequence shown here is derived from an EMBL/GenBank/DDBJ whole genome shotgun (WGS) entry which is preliminary data.</text>
</comment>
<dbReference type="EMBL" id="JBANQN010000011">
    <property type="protein sequence ID" value="KAK6776101.1"/>
    <property type="molecule type" value="Genomic_DNA"/>
</dbReference>
<sequence length="57" mass="6586">MTTQAHVEADYPGASIYDHSPILIQVCPPRYLNPKPFRLFKTVLNHTDFGRLVNESW</sequence>
<protein>
    <submittedName>
        <fullName evidence="1">Uncharacterized protein</fullName>
    </submittedName>
</protein>
<evidence type="ECO:0000313" key="1">
    <source>
        <dbReference type="EMBL" id="KAK6776101.1"/>
    </source>
</evidence>
<dbReference type="Proteomes" id="UP001371456">
    <property type="component" value="Unassembled WGS sequence"/>
</dbReference>
<evidence type="ECO:0000313" key="2">
    <source>
        <dbReference type="Proteomes" id="UP001371456"/>
    </source>
</evidence>
<keyword evidence="2" id="KW-1185">Reference proteome</keyword>
<proteinExistence type="predicted"/>
<gene>
    <name evidence="1" type="ORF">RDI58_027102</name>
</gene>
<organism evidence="1 2">
    <name type="scientific">Solanum bulbocastanum</name>
    <name type="common">Wild potato</name>
    <dbReference type="NCBI Taxonomy" id="147425"/>
    <lineage>
        <taxon>Eukaryota</taxon>
        <taxon>Viridiplantae</taxon>
        <taxon>Streptophyta</taxon>
        <taxon>Embryophyta</taxon>
        <taxon>Tracheophyta</taxon>
        <taxon>Spermatophyta</taxon>
        <taxon>Magnoliopsida</taxon>
        <taxon>eudicotyledons</taxon>
        <taxon>Gunneridae</taxon>
        <taxon>Pentapetalae</taxon>
        <taxon>asterids</taxon>
        <taxon>lamiids</taxon>
        <taxon>Solanales</taxon>
        <taxon>Solanaceae</taxon>
        <taxon>Solanoideae</taxon>
        <taxon>Solaneae</taxon>
        <taxon>Solanum</taxon>
    </lineage>
</organism>